<dbReference type="AlphaFoldDB" id="A0A914VP07"/>
<dbReference type="WBParaSite" id="PSAMB.scaffold2208size24599.g16869.t1">
    <property type="protein sequence ID" value="PSAMB.scaffold2208size24599.g16869.t1"/>
    <property type="gene ID" value="PSAMB.scaffold2208size24599.g16869"/>
</dbReference>
<proteinExistence type="predicted"/>
<protein>
    <submittedName>
        <fullName evidence="2">Uncharacterized protein</fullName>
    </submittedName>
</protein>
<name>A0A914VP07_9BILA</name>
<keyword evidence="1" id="KW-1185">Reference proteome</keyword>
<accession>A0A914VP07</accession>
<sequence>MKQKKTERLSDWTCGRWAGAEGVPASDNGYLSGRRFVPVSAFFALRRRSMADGSGRRKLDQAGFCGPCRLDRIPVTRHPRFASITLSPSTNGRLHFDGTCQALCLPLPCAKRERGIHLFIGFWLTGCDVVVDSPLLVTIFFRNFIHPPDRLACICLSPLPCPPVHANHSPEFQ</sequence>
<reference evidence="2" key="1">
    <citation type="submission" date="2022-11" db="UniProtKB">
        <authorList>
            <consortium name="WormBaseParasite"/>
        </authorList>
    </citation>
    <scope>IDENTIFICATION</scope>
</reference>
<evidence type="ECO:0000313" key="1">
    <source>
        <dbReference type="Proteomes" id="UP000887566"/>
    </source>
</evidence>
<organism evidence="1 2">
    <name type="scientific">Plectus sambesii</name>
    <dbReference type="NCBI Taxonomy" id="2011161"/>
    <lineage>
        <taxon>Eukaryota</taxon>
        <taxon>Metazoa</taxon>
        <taxon>Ecdysozoa</taxon>
        <taxon>Nematoda</taxon>
        <taxon>Chromadorea</taxon>
        <taxon>Plectida</taxon>
        <taxon>Plectina</taxon>
        <taxon>Plectoidea</taxon>
        <taxon>Plectidae</taxon>
        <taxon>Plectus</taxon>
    </lineage>
</organism>
<evidence type="ECO:0000313" key="2">
    <source>
        <dbReference type="WBParaSite" id="PSAMB.scaffold2208size24599.g16869.t1"/>
    </source>
</evidence>
<dbReference type="Proteomes" id="UP000887566">
    <property type="component" value="Unplaced"/>
</dbReference>